<name>A0A848MD82_PAELE</name>
<dbReference type="EMBL" id="JABBPN010000031">
    <property type="protein sequence ID" value="NMO98151.1"/>
    <property type="molecule type" value="Genomic_DNA"/>
</dbReference>
<dbReference type="RefSeq" id="WP_169506923.1">
    <property type="nucleotide sequence ID" value="NZ_JABBPN010000031.1"/>
</dbReference>
<dbReference type="Proteomes" id="UP000565468">
    <property type="component" value="Unassembled WGS sequence"/>
</dbReference>
<comment type="caution">
    <text evidence="1">The sequence shown here is derived from an EMBL/GenBank/DDBJ whole genome shotgun (WGS) entry which is preliminary data.</text>
</comment>
<accession>A0A848MD82</accession>
<evidence type="ECO:0000313" key="1">
    <source>
        <dbReference type="EMBL" id="NMO98151.1"/>
    </source>
</evidence>
<protein>
    <submittedName>
        <fullName evidence="1">Uncharacterized protein</fullName>
    </submittedName>
</protein>
<reference evidence="1 2" key="1">
    <citation type="submission" date="2020-04" db="EMBL/GenBank/DDBJ databases">
        <title>Paenibacillus algicola sp. nov., a novel marine bacterium producing alginate lyase.</title>
        <authorList>
            <person name="Huang H."/>
        </authorList>
    </citation>
    <scope>NUCLEOTIDE SEQUENCE [LARGE SCALE GENOMIC DNA]</scope>
    <source>
        <strain evidence="1 2">L7-75</strain>
    </source>
</reference>
<proteinExistence type="predicted"/>
<sequence length="114" mass="13572">MKPKLSKPQLDYMKAKTQFEDKAKVMESTIEKKRKQVPEITQEIMEGLVMETGFHNAFNDLTIAENALIQWSHVTIKHEKEYRDNKFQIEEMYTKLNDDPQMRARIIQLAMKIR</sequence>
<organism evidence="1 2">
    <name type="scientific">Paenibacillus lemnae</name>
    <dbReference type="NCBI Taxonomy" id="1330551"/>
    <lineage>
        <taxon>Bacteria</taxon>
        <taxon>Bacillati</taxon>
        <taxon>Bacillota</taxon>
        <taxon>Bacilli</taxon>
        <taxon>Bacillales</taxon>
        <taxon>Paenibacillaceae</taxon>
        <taxon>Paenibacillus</taxon>
    </lineage>
</organism>
<gene>
    <name evidence="1" type="ORF">HII30_20575</name>
</gene>
<evidence type="ECO:0000313" key="2">
    <source>
        <dbReference type="Proteomes" id="UP000565468"/>
    </source>
</evidence>
<keyword evidence="2" id="KW-1185">Reference proteome</keyword>
<dbReference type="AlphaFoldDB" id="A0A848MD82"/>